<proteinExistence type="predicted"/>
<name>A0A0A9C6T3_ARUDO</name>
<sequence length="14" mass="1767">MHFKMLLTLFFLIL</sequence>
<organism evidence="1">
    <name type="scientific">Arundo donax</name>
    <name type="common">Giant reed</name>
    <name type="synonym">Donax arundinaceus</name>
    <dbReference type="NCBI Taxonomy" id="35708"/>
    <lineage>
        <taxon>Eukaryota</taxon>
        <taxon>Viridiplantae</taxon>
        <taxon>Streptophyta</taxon>
        <taxon>Embryophyta</taxon>
        <taxon>Tracheophyta</taxon>
        <taxon>Spermatophyta</taxon>
        <taxon>Magnoliopsida</taxon>
        <taxon>Liliopsida</taxon>
        <taxon>Poales</taxon>
        <taxon>Poaceae</taxon>
        <taxon>PACMAD clade</taxon>
        <taxon>Arundinoideae</taxon>
        <taxon>Arundineae</taxon>
        <taxon>Arundo</taxon>
    </lineage>
</organism>
<accession>A0A0A9C6T3</accession>
<evidence type="ECO:0000313" key="1">
    <source>
        <dbReference type="EMBL" id="JAD71286.1"/>
    </source>
</evidence>
<dbReference type="EMBL" id="GBRH01226609">
    <property type="protein sequence ID" value="JAD71286.1"/>
    <property type="molecule type" value="Transcribed_RNA"/>
</dbReference>
<reference evidence="1" key="2">
    <citation type="journal article" date="2015" name="Data Brief">
        <title>Shoot transcriptome of the giant reed, Arundo donax.</title>
        <authorList>
            <person name="Barrero R.A."/>
            <person name="Guerrero F.D."/>
            <person name="Moolhuijzen P."/>
            <person name="Goolsby J.A."/>
            <person name="Tidwell J."/>
            <person name="Bellgard S.E."/>
            <person name="Bellgard M.I."/>
        </authorList>
    </citation>
    <scope>NUCLEOTIDE SEQUENCE</scope>
    <source>
        <tissue evidence="1">Shoot tissue taken approximately 20 cm above the soil surface</tissue>
    </source>
</reference>
<reference evidence="1" key="1">
    <citation type="submission" date="2014-09" db="EMBL/GenBank/DDBJ databases">
        <authorList>
            <person name="Magalhaes I.L.F."/>
            <person name="Oliveira U."/>
            <person name="Santos F.R."/>
            <person name="Vidigal T.H.D.A."/>
            <person name="Brescovit A.D."/>
            <person name="Santos A.J."/>
        </authorList>
    </citation>
    <scope>NUCLEOTIDE SEQUENCE</scope>
    <source>
        <tissue evidence="1">Shoot tissue taken approximately 20 cm above the soil surface</tissue>
    </source>
</reference>
<protein>
    <submittedName>
        <fullName evidence="1">Uncharacterized protein</fullName>
    </submittedName>
</protein>